<dbReference type="eggNOG" id="COG4529">
    <property type="taxonomic scope" value="Bacteria"/>
</dbReference>
<gene>
    <name evidence="2" type="ORF">A374_19350</name>
</gene>
<dbReference type="RefSeq" id="WP_007203934.1">
    <property type="nucleotide sequence ID" value="NZ_AKKV01000053.1"/>
</dbReference>
<dbReference type="PATRIC" id="fig|1196324.3.peg.3931"/>
<evidence type="ECO:0000313" key="2">
    <source>
        <dbReference type="EMBL" id="EIT83708.1"/>
    </source>
</evidence>
<dbReference type="InterPro" id="IPR038732">
    <property type="entry name" value="HpyO/CreE_NAD-binding"/>
</dbReference>
<feature type="domain" description="FAD-dependent urate hydroxylase HpyO/Asp monooxygenase CreE-like FAD/NAD(P)-binding" evidence="1">
    <location>
        <begin position="5"/>
        <end position="157"/>
    </location>
</feature>
<dbReference type="STRING" id="1196324.A374_19350"/>
<dbReference type="Gene3D" id="3.50.50.60">
    <property type="entry name" value="FAD/NAD(P)-binding domain"/>
    <property type="match status" value="1"/>
</dbReference>
<organism evidence="2 3">
    <name type="scientific">Fictibacillus macauensis ZFHKF-1</name>
    <dbReference type="NCBI Taxonomy" id="1196324"/>
    <lineage>
        <taxon>Bacteria</taxon>
        <taxon>Bacillati</taxon>
        <taxon>Bacillota</taxon>
        <taxon>Bacilli</taxon>
        <taxon>Bacillales</taxon>
        <taxon>Fictibacillaceae</taxon>
        <taxon>Fictibacillus</taxon>
    </lineage>
</organism>
<dbReference type="Proteomes" id="UP000004080">
    <property type="component" value="Unassembled WGS sequence"/>
</dbReference>
<dbReference type="InterPro" id="IPR036188">
    <property type="entry name" value="FAD/NAD-bd_sf"/>
</dbReference>
<keyword evidence="3" id="KW-1185">Reference proteome</keyword>
<sequence>MKKIAIIGAGVSGLCSFYNLVTKWPSLEEGLSITLYDQRPLIGPGIPYQHDSDVLLLNRASKQMSIVHDHPRHFLDWYESKSEYKVADSEFLPRKIFGHYLKACFEQTVEAAKEKQMLVEVKFEEVTNMVVMENKRVTLESASGLYEYDYILLCIGHTELGDPYQLQGEAHYIHNPYPLAKHVQDVQKDAAVAIIGTSLTAVDAALVLKQHGHRGTIYMLSRSGMLPDVRGEIVPYQLKYVTEDYLAAVIKKNGGWITFHEIIEALHNECLSEGLHLKEIVKKREQLSNMERLQREMNHLEKVGIWQSILLATNEVIESYWRYLKPADKTLYLKKYERFFMSKRNPMPVQNAQKIVAMLQEDTLRILKHIEKLVSVNEKFVATFRSGEQVAFDWVINATGFAKDVARASKGTLLQQLLASGIVERNQYGGINIDFANGSVVSKAGSVLHNVKALGQITCGTYYFTSSVEMVAKHATQVIDDIVQQMKNKSFVI</sequence>
<dbReference type="OrthoDB" id="2211465at2"/>
<accession>I8UA85</accession>
<reference evidence="2 3" key="1">
    <citation type="journal article" date="2012" name="J. Bacteriol.">
        <title>Genome of Bacillus macauensis ZFHKF-1, a Long-Chain-Forming Bacterium.</title>
        <authorList>
            <person name="Cai L."/>
            <person name="Zhang T."/>
        </authorList>
    </citation>
    <scope>NUCLEOTIDE SEQUENCE [LARGE SCALE GENOMIC DNA]</scope>
    <source>
        <strain evidence="2 3">ZFHKF-1</strain>
    </source>
</reference>
<dbReference type="PANTHER" id="PTHR40254">
    <property type="entry name" value="BLR0577 PROTEIN"/>
    <property type="match status" value="1"/>
</dbReference>
<name>I8UA85_9BACL</name>
<dbReference type="PANTHER" id="PTHR40254:SF1">
    <property type="entry name" value="BLR0577 PROTEIN"/>
    <property type="match status" value="1"/>
</dbReference>
<dbReference type="InterPro" id="IPR052189">
    <property type="entry name" value="L-asp_N-monooxygenase_NS-form"/>
</dbReference>
<protein>
    <recommendedName>
        <fullName evidence="1">FAD-dependent urate hydroxylase HpyO/Asp monooxygenase CreE-like FAD/NAD(P)-binding domain-containing protein</fullName>
    </recommendedName>
</protein>
<comment type="caution">
    <text evidence="2">The sequence shown here is derived from an EMBL/GenBank/DDBJ whole genome shotgun (WGS) entry which is preliminary data.</text>
</comment>
<dbReference type="AlphaFoldDB" id="I8UA85"/>
<evidence type="ECO:0000313" key="3">
    <source>
        <dbReference type="Proteomes" id="UP000004080"/>
    </source>
</evidence>
<dbReference type="EMBL" id="AKKV01000053">
    <property type="protein sequence ID" value="EIT83708.1"/>
    <property type="molecule type" value="Genomic_DNA"/>
</dbReference>
<dbReference type="SUPFAM" id="SSF51905">
    <property type="entry name" value="FAD/NAD(P)-binding domain"/>
    <property type="match status" value="2"/>
</dbReference>
<dbReference type="Pfam" id="PF13454">
    <property type="entry name" value="NAD_binding_9"/>
    <property type="match status" value="1"/>
</dbReference>
<evidence type="ECO:0000259" key="1">
    <source>
        <dbReference type="Pfam" id="PF13454"/>
    </source>
</evidence>
<proteinExistence type="predicted"/>